<dbReference type="AlphaFoldDB" id="A0A2T1HWE7"/>
<proteinExistence type="predicted"/>
<reference evidence="2" key="1">
    <citation type="submission" date="2018-03" db="EMBL/GenBank/DDBJ databases">
        <authorList>
            <person name="Sun L."/>
            <person name="Liu H."/>
            <person name="Chen W."/>
            <person name="Huang K."/>
            <person name="Liu W."/>
            <person name="Gao X."/>
        </authorList>
    </citation>
    <scope>NUCLEOTIDE SEQUENCE [LARGE SCALE GENOMIC DNA]</scope>
    <source>
        <strain evidence="2">SH9</strain>
    </source>
</reference>
<sequence>MLLGDVITALDDEVVASEVLVLCGDLGLMASVAQAASSRGETKGRYAQAAVRRFADGADEEDWFALLNAVGRDPEPASAALVTMLRWALSNEPSAAADLTCGCGGSCR</sequence>
<dbReference type="RefSeq" id="WP_106335841.1">
    <property type="nucleotide sequence ID" value="NZ_PVZS01000005.1"/>
</dbReference>
<dbReference type="OrthoDB" id="8453614at2"/>
<protein>
    <submittedName>
        <fullName evidence="1">Uncharacterized protein</fullName>
    </submittedName>
</protein>
<name>A0A2T1HWE7_9HYPH</name>
<gene>
    <name evidence="1" type="ORF">SLNSH_06400</name>
</gene>
<accession>A0A2T1HWE7</accession>
<organism evidence="1 2">
    <name type="scientific">Alsobacter soli</name>
    <dbReference type="NCBI Taxonomy" id="2109933"/>
    <lineage>
        <taxon>Bacteria</taxon>
        <taxon>Pseudomonadati</taxon>
        <taxon>Pseudomonadota</taxon>
        <taxon>Alphaproteobacteria</taxon>
        <taxon>Hyphomicrobiales</taxon>
        <taxon>Alsobacteraceae</taxon>
        <taxon>Alsobacter</taxon>
    </lineage>
</organism>
<keyword evidence="2" id="KW-1185">Reference proteome</keyword>
<dbReference type="EMBL" id="PVZS01000005">
    <property type="protein sequence ID" value="PSC06001.1"/>
    <property type="molecule type" value="Genomic_DNA"/>
</dbReference>
<evidence type="ECO:0000313" key="2">
    <source>
        <dbReference type="Proteomes" id="UP000239772"/>
    </source>
</evidence>
<dbReference type="Proteomes" id="UP000239772">
    <property type="component" value="Unassembled WGS sequence"/>
</dbReference>
<comment type="caution">
    <text evidence="1">The sequence shown here is derived from an EMBL/GenBank/DDBJ whole genome shotgun (WGS) entry which is preliminary data.</text>
</comment>
<evidence type="ECO:0000313" key="1">
    <source>
        <dbReference type="EMBL" id="PSC06001.1"/>
    </source>
</evidence>